<dbReference type="Pfam" id="PF00672">
    <property type="entry name" value="HAMP"/>
    <property type="match status" value="1"/>
</dbReference>
<comment type="subcellular location">
    <subcellularLocation>
        <location evidence="2">Cell membrane</location>
        <topology evidence="2">Multi-pass membrane protein</topology>
    </subcellularLocation>
</comment>
<keyword evidence="4" id="KW-1003">Cell membrane</keyword>
<dbReference type="GO" id="GO:0000155">
    <property type="term" value="F:phosphorelay sensor kinase activity"/>
    <property type="evidence" value="ECO:0007669"/>
    <property type="project" value="InterPro"/>
</dbReference>
<dbReference type="GO" id="GO:0005886">
    <property type="term" value="C:plasma membrane"/>
    <property type="evidence" value="ECO:0007669"/>
    <property type="project" value="UniProtKB-SubCell"/>
</dbReference>
<dbReference type="GO" id="GO:0005524">
    <property type="term" value="F:ATP binding"/>
    <property type="evidence" value="ECO:0007669"/>
    <property type="project" value="UniProtKB-KW"/>
</dbReference>
<evidence type="ECO:0000313" key="17">
    <source>
        <dbReference type="EMBL" id="ETI68474.1"/>
    </source>
</evidence>
<keyword evidence="13 14" id="KW-0472">Membrane</keyword>
<dbReference type="SUPFAM" id="SSF158472">
    <property type="entry name" value="HAMP domain-like"/>
    <property type="match status" value="1"/>
</dbReference>
<dbReference type="Proteomes" id="UP000018877">
    <property type="component" value="Unassembled WGS sequence"/>
</dbReference>
<evidence type="ECO:0000256" key="8">
    <source>
        <dbReference type="ARBA" id="ARBA00022741"/>
    </source>
</evidence>
<keyword evidence="9 17" id="KW-0418">Kinase</keyword>
<dbReference type="SMART" id="SM00387">
    <property type="entry name" value="HATPase_c"/>
    <property type="match status" value="1"/>
</dbReference>
<evidence type="ECO:0000256" key="2">
    <source>
        <dbReference type="ARBA" id="ARBA00004651"/>
    </source>
</evidence>
<dbReference type="SUPFAM" id="SSF47384">
    <property type="entry name" value="Homodimeric domain of signal transducing histidine kinase"/>
    <property type="match status" value="1"/>
</dbReference>
<dbReference type="InterPro" id="IPR036097">
    <property type="entry name" value="HisK_dim/P_sf"/>
</dbReference>
<evidence type="ECO:0000259" key="16">
    <source>
        <dbReference type="PROSITE" id="PS50885"/>
    </source>
</evidence>
<dbReference type="EC" id="2.7.13.3" evidence="3"/>
<keyword evidence="18" id="KW-1185">Reference proteome</keyword>
<dbReference type="CDD" id="cd00082">
    <property type="entry name" value="HisKA"/>
    <property type="match status" value="1"/>
</dbReference>
<dbReference type="Gene3D" id="6.10.340.10">
    <property type="match status" value="1"/>
</dbReference>
<dbReference type="InterPro" id="IPR050398">
    <property type="entry name" value="HssS/ArlS-like"/>
</dbReference>
<dbReference type="EMBL" id="ALAN01000069">
    <property type="protein sequence ID" value="ETI68474.1"/>
    <property type="molecule type" value="Genomic_DNA"/>
</dbReference>
<keyword evidence="12" id="KW-0902">Two-component regulatory system</keyword>
<evidence type="ECO:0000256" key="14">
    <source>
        <dbReference type="SAM" id="Phobius"/>
    </source>
</evidence>
<keyword evidence="7 14" id="KW-0812">Transmembrane</keyword>
<accession>A0AB94IN49</accession>
<dbReference type="PRINTS" id="PR00344">
    <property type="entry name" value="BCTRLSENSOR"/>
</dbReference>
<dbReference type="InterPro" id="IPR003661">
    <property type="entry name" value="HisK_dim/P_dom"/>
</dbReference>
<dbReference type="FunFam" id="3.30.565.10:FF:000006">
    <property type="entry name" value="Sensor histidine kinase WalK"/>
    <property type="match status" value="1"/>
</dbReference>
<keyword evidence="8" id="KW-0547">Nucleotide-binding</keyword>
<dbReference type="PANTHER" id="PTHR45528">
    <property type="entry name" value="SENSOR HISTIDINE KINASE CPXA"/>
    <property type="match status" value="1"/>
</dbReference>
<evidence type="ECO:0000256" key="11">
    <source>
        <dbReference type="ARBA" id="ARBA00022989"/>
    </source>
</evidence>
<comment type="caution">
    <text evidence="17">The sequence shown here is derived from an EMBL/GenBank/DDBJ whole genome shotgun (WGS) entry which is preliminary data.</text>
</comment>
<dbReference type="AlphaFoldDB" id="A0AB94IN49"/>
<evidence type="ECO:0000256" key="4">
    <source>
        <dbReference type="ARBA" id="ARBA00022475"/>
    </source>
</evidence>
<keyword evidence="11 14" id="KW-1133">Transmembrane helix</keyword>
<dbReference type="CDD" id="cd06225">
    <property type="entry name" value="HAMP"/>
    <property type="match status" value="1"/>
</dbReference>
<dbReference type="SMART" id="SM00304">
    <property type="entry name" value="HAMP"/>
    <property type="match status" value="1"/>
</dbReference>
<evidence type="ECO:0000256" key="7">
    <source>
        <dbReference type="ARBA" id="ARBA00022692"/>
    </source>
</evidence>
<keyword evidence="6" id="KW-0808">Transferase</keyword>
<dbReference type="InterPro" id="IPR003660">
    <property type="entry name" value="HAMP_dom"/>
</dbReference>
<evidence type="ECO:0000259" key="15">
    <source>
        <dbReference type="PROSITE" id="PS50109"/>
    </source>
</evidence>
<dbReference type="CDD" id="cd00075">
    <property type="entry name" value="HATPase"/>
    <property type="match status" value="1"/>
</dbReference>
<name>A0AB94IN49_9BACI</name>
<dbReference type="PANTHER" id="PTHR45528:SF1">
    <property type="entry name" value="SENSOR HISTIDINE KINASE CPXA"/>
    <property type="match status" value="1"/>
</dbReference>
<evidence type="ECO:0000256" key="9">
    <source>
        <dbReference type="ARBA" id="ARBA00022777"/>
    </source>
</evidence>
<dbReference type="SMART" id="SM00388">
    <property type="entry name" value="HisKA"/>
    <property type="match status" value="1"/>
</dbReference>
<dbReference type="InterPro" id="IPR005467">
    <property type="entry name" value="His_kinase_dom"/>
</dbReference>
<dbReference type="InterPro" id="IPR003594">
    <property type="entry name" value="HATPase_dom"/>
</dbReference>
<feature type="transmembrane region" description="Helical" evidence="14">
    <location>
        <begin position="12"/>
        <end position="34"/>
    </location>
</feature>
<evidence type="ECO:0000256" key="5">
    <source>
        <dbReference type="ARBA" id="ARBA00022553"/>
    </source>
</evidence>
<feature type="domain" description="Histidine kinase" evidence="15">
    <location>
        <begin position="260"/>
        <end position="480"/>
    </location>
</feature>
<dbReference type="Pfam" id="PF02518">
    <property type="entry name" value="HATPase_c"/>
    <property type="match status" value="1"/>
</dbReference>
<feature type="transmembrane region" description="Helical" evidence="14">
    <location>
        <begin position="168"/>
        <end position="191"/>
    </location>
</feature>
<evidence type="ECO:0000256" key="3">
    <source>
        <dbReference type="ARBA" id="ARBA00012438"/>
    </source>
</evidence>
<dbReference type="PROSITE" id="PS50885">
    <property type="entry name" value="HAMP"/>
    <property type="match status" value="1"/>
</dbReference>
<reference evidence="17 18" key="1">
    <citation type="journal article" date="2014" name="Environ. Microbiol.">
        <title>The nitrate-ammonifying and nosZ-carrying bacterium Bacillus vireti is a potent source and sink for nitric and nitrous oxide under high nitrate conditions.</title>
        <authorList>
            <person name="Mania D."/>
            <person name="Heylen K."/>
            <person name="van Spanning R.J."/>
            <person name="Frostegard A."/>
        </authorList>
    </citation>
    <scope>NUCLEOTIDE SEQUENCE [LARGE SCALE GENOMIC DNA]</scope>
    <source>
        <strain evidence="17 18">LMG 21834</strain>
    </source>
</reference>
<dbReference type="SUPFAM" id="SSF55874">
    <property type="entry name" value="ATPase domain of HSP90 chaperone/DNA topoisomerase II/histidine kinase"/>
    <property type="match status" value="1"/>
</dbReference>
<feature type="domain" description="HAMP" evidence="16">
    <location>
        <begin position="193"/>
        <end position="245"/>
    </location>
</feature>
<dbReference type="Pfam" id="PF00512">
    <property type="entry name" value="HisKA"/>
    <property type="match status" value="1"/>
</dbReference>
<evidence type="ECO:0000256" key="10">
    <source>
        <dbReference type="ARBA" id="ARBA00022840"/>
    </source>
</evidence>
<dbReference type="RefSeq" id="WP_024028648.1">
    <property type="nucleotide sequence ID" value="NZ_ALAN01000069.1"/>
</dbReference>
<keyword evidence="5" id="KW-0597">Phosphoprotein</keyword>
<organism evidence="17 18">
    <name type="scientific">Neobacillus vireti LMG 21834</name>
    <dbReference type="NCBI Taxonomy" id="1131730"/>
    <lineage>
        <taxon>Bacteria</taxon>
        <taxon>Bacillati</taxon>
        <taxon>Bacillota</taxon>
        <taxon>Bacilli</taxon>
        <taxon>Bacillales</taxon>
        <taxon>Bacillaceae</taxon>
        <taxon>Neobacillus</taxon>
    </lineage>
</organism>
<comment type="catalytic activity">
    <reaction evidence="1">
        <text>ATP + protein L-histidine = ADP + protein N-phospho-L-histidine.</text>
        <dbReference type="EC" id="2.7.13.3"/>
    </reaction>
</comment>
<gene>
    <name evidence="17" type="ORF">BAVI_12314</name>
</gene>
<protein>
    <recommendedName>
        <fullName evidence="3">histidine kinase</fullName>
        <ecNumber evidence="3">2.7.13.3</ecNumber>
    </recommendedName>
</protein>
<evidence type="ECO:0000256" key="1">
    <source>
        <dbReference type="ARBA" id="ARBA00000085"/>
    </source>
</evidence>
<evidence type="ECO:0000313" key="18">
    <source>
        <dbReference type="Proteomes" id="UP000018877"/>
    </source>
</evidence>
<sequence length="486" mass="55287">MSIKKRLLLSYIAMTIIPIVLFVLIATTLVSAFYKGMAGKDGGKGMPAFWETANQHRDLIAGVKFMTQTDPDRFTDSEFLKTTDEQLNRLHTGLVVLKNNQVSFTSPFVSNLHLNTEIQELQTSQTRERWGKSRYSIEKYTITYSDGTTGTVYLLSDLKSFFNEARKFFPLLLLSLLLVIGLTNGFLTFLVSRSFIKPLYTLKHAAEQIKEGNLKQEVELNRKDEIGELGASFEEMRIRLNESIHLQLEYEENRKQLISNISHDLKTPITGIKACVQGIQEGIADTAIKQEKYINMIAKKAEDMDHLIEELMLYSKLDLNRLPFHLEPIDLHLFLQDCVEELRLDPRMEEINLTFIVETDKPVPILGDREKLRRVMMNIIGNSLKYMNKVQKEIRVELFDDKTKATVHIRDNGPGIKSGVLSHIFDRFYRADPSRNTETGGSGLGLAIVKQIVEGQGGSVWAESQLGEGTSIYFTLPKTNNEGEQE</sequence>
<dbReference type="InterPro" id="IPR004358">
    <property type="entry name" value="Sig_transdc_His_kin-like_C"/>
</dbReference>
<evidence type="ECO:0000256" key="13">
    <source>
        <dbReference type="ARBA" id="ARBA00023136"/>
    </source>
</evidence>
<keyword evidence="10" id="KW-0067">ATP-binding</keyword>
<dbReference type="InterPro" id="IPR036890">
    <property type="entry name" value="HATPase_C_sf"/>
</dbReference>
<proteinExistence type="predicted"/>
<dbReference type="PROSITE" id="PS50109">
    <property type="entry name" value="HIS_KIN"/>
    <property type="match status" value="1"/>
</dbReference>
<evidence type="ECO:0000256" key="12">
    <source>
        <dbReference type="ARBA" id="ARBA00023012"/>
    </source>
</evidence>
<evidence type="ECO:0000256" key="6">
    <source>
        <dbReference type="ARBA" id="ARBA00022679"/>
    </source>
</evidence>
<dbReference type="Gene3D" id="1.10.287.130">
    <property type="match status" value="1"/>
</dbReference>
<dbReference type="Gene3D" id="3.30.565.10">
    <property type="entry name" value="Histidine kinase-like ATPase, C-terminal domain"/>
    <property type="match status" value="1"/>
</dbReference>